<dbReference type="InterPro" id="IPR050612">
    <property type="entry name" value="Prok_Mopterin_Oxidored"/>
</dbReference>
<dbReference type="GO" id="GO:0043546">
    <property type="term" value="F:molybdopterin cofactor binding"/>
    <property type="evidence" value="ECO:0007669"/>
    <property type="project" value="InterPro"/>
</dbReference>
<dbReference type="Gene3D" id="3.40.50.740">
    <property type="match status" value="1"/>
</dbReference>
<proteinExistence type="inferred from homology"/>
<evidence type="ECO:0000259" key="10">
    <source>
        <dbReference type="PROSITE" id="PS51669"/>
    </source>
</evidence>
<dbReference type="InterPro" id="IPR009010">
    <property type="entry name" value="Asp_de-COase-like_dom_sf"/>
</dbReference>
<gene>
    <name evidence="11" type="ORF">ENV54_04085</name>
</gene>
<keyword evidence="5" id="KW-0479">Metal-binding</keyword>
<dbReference type="InterPro" id="IPR006657">
    <property type="entry name" value="MoPterin_dinucl-bd_dom"/>
</dbReference>
<dbReference type="InterPro" id="IPR006655">
    <property type="entry name" value="Mopterin_OxRdtase_prok_CS"/>
</dbReference>
<dbReference type="PANTHER" id="PTHR43742">
    <property type="entry name" value="TRIMETHYLAMINE-N-OXIDE REDUCTASE"/>
    <property type="match status" value="1"/>
</dbReference>
<keyword evidence="7" id="KW-0560">Oxidoreductase</keyword>
<dbReference type="Gene3D" id="2.20.25.90">
    <property type="entry name" value="ADC-like domains"/>
    <property type="match status" value="1"/>
</dbReference>
<feature type="domain" description="4Fe-4S Mo/W bis-MGD-type" evidence="10">
    <location>
        <begin position="1"/>
        <end position="56"/>
    </location>
</feature>
<dbReference type="PANTHER" id="PTHR43742:SF9">
    <property type="entry name" value="TETRATHIONATE REDUCTASE SUBUNIT A"/>
    <property type="match status" value="1"/>
</dbReference>
<dbReference type="InterPro" id="IPR006963">
    <property type="entry name" value="Mopterin_OxRdtase_4Fe-4S_dom"/>
</dbReference>
<organism evidence="11">
    <name type="scientific">Desulfomonile tiedjei</name>
    <dbReference type="NCBI Taxonomy" id="2358"/>
    <lineage>
        <taxon>Bacteria</taxon>
        <taxon>Pseudomonadati</taxon>
        <taxon>Thermodesulfobacteriota</taxon>
        <taxon>Desulfomonilia</taxon>
        <taxon>Desulfomonilales</taxon>
        <taxon>Desulfomonilaceae</taxon>
        <taxon>Desulfomonile</taxon>
    </lineage>
</organism>
<keyword evidence="3" id="KW-0004">4Fe-4S</keyword>
<dbReference type="SUPFAM" id="SSF53706">
    <property type="entry name" value="Formate dehydrogenase/DMSO reductase, domains 1-3"/>
    <property type="match status" value="1"/>
</dbReference>
<evidence type="ECO:0000256" key="6">
    <source>
        <dbReference type="ARBA" id="ARBA00022729"/>
    </source>
</evidence>
<dbReference type="Pfam" id="PF04879">
    <property type="entry name" value="Molybdop_Fe4S4"/>
    <property type="match status" value="1"/>
</dbReference>
<dbReference type="Gene3D" id="2.40.40.20">
    <property type="match status" value="1"/>
</dbReference>
<dbReference type="Gene3D" id="3.30.2070.10">
    <property type="entry name" value="Formate dehydrogenase/DMSO reductase"/>
    <property type="match status" value="1"/>
</dbReference>
<dbReference type="GO" id="GO:0046872">
    <property type="term" value="F:metal ion binding"/>
    <property type="evidence" value="ECO:0007669"/>
    <property type="project" value="UniProtKB-KW"/>
</dbReference>
<dbReference type="PROSITE" id="PS00490">
    <property type="entry name" value="MOLYBDOPTERIN_PROK_2"/>
    <property type="match status" value="1"/>
</dbReference>
<dbReference type="SMART" id="SM00926">
    <property type="entry name" value="Molybdop_Fe4S4"/>
    <property type="match status" value="1"/>
</dbReference>
<keyword evidence="9" id="KW-0411">Iron-sulfur</keyword>
<reference evidence="11" key="1">
    <citation type="journal article" date="2020" name="mSystems">
        <title>Genome- and Community-Level Interaction Insights into Carbon Utilization and Element Cycling Functions of Hydrothermarchaeota in Hydrothermal Sediment.</title>
        <authorList>
            <person name="Zhou Z."/>
            <person name="Liu Y."/>
            <person name="Xu W."/>
            <person name="Pan J."/>
            <person name="Luo Z.H."/>
            <person name="Li M."/>
        </authorList>
    </citation>
    <scope>NUCLEOTIDE SEQUENCE [LARGE SCALE GENOMIC DNA]</scope>
    <source>
        <strain evidence="11">SpSt-769</strain>
    </source>
</reference>
<dbReference type="GO" id="GO:0016491">
    <property type="term" value="F:oxidoreductase activity"/>
    <property type="evidence" value="ECO:0007669"/>
    <property type="project" value="UniProtKB-KW"/>
</dbReference>
<evidence type="ECO:0000313" key="11">
    <source>
        <dbReference type="EMBL" id="HGH60461.1"/>
    </source>
</evidence>
<dbReference type="InterPro" id="IPR006656">
    <property type="entry name" value="Mopterin_OxRdtase"/>
</dbReference>
<sequence length="691" mass="78710">MKKVYSVCTMCTVRCPIEVEVENGAVKHIWGNPYLLGGRYLCPRGAAGKAFENDHERLQYPMIRDGERGAGKWRRASWDEALDYTAEKLKKVIDEYGPESVVLGDRGGAFADMQKAFIKAIGSPNYFNHHGSCSNSVHNAHNAIAGHRRNTVSYDWKNCKYAILYGRNILESLGTKEAKDFIDALERGMKFTFLDVRWNYTAAKATKFFMIAPGSDYAFNLALIHVLLKEKLYDADFVDRWVLGLKELRQFVEPYNPEWASRETGVSGKEIVRVAHELAENKPSIILYQGWMTAWTENDYYFRRSIYMLYALLGAYEAPGGLLFNKGEADAGYKPLKKLVDGIPKPEKKRFDGVGWKYKHLSADYGLAQMLPYAILNQDPYPVKAYINYRFDPLSSFPDPEAFKDALLKLDFLVSIDVNYSHTAWVSDVVLPESTFLERTDPVICKSGPKPALWMRRQAVEPKYDSKPKWWIFKQLAERLGVGKYFPYETIEELVEYQLKDTGFHFDDFLEKGYVELSQKQILWDRKDGLKFKTPSKKIEFVSSMLEENGIPSFPPYEPPKKPPEGCYRLVTGKIALHTQGTSLNNPYLNELQSENSLWINANEAKKLGISDGDIVEVSCDGIKQHAKASISEFIHPEVVYTLHGYGREIPLQTRAYKKGMRDNTLMKGLLKVAVGGNCPITDCFVSIRKA</sequence>
<comment type="caution">
    <text evidence="11">The sequence shown here is derived from an EMBL/GenBank/DDBJ whole genome shotgun (WGS) entry which is preliminary data.</text>
</comment>
<name>A0A7C4AQZ7_9BACT</name>
<evidence type="ECO:0000256" key="3">
    <source>
        <dbReference type="ARBA" id="ARBA00022485"/>
    </source>
</evidence>
<evidence type="ECO:0000256" key="8">
    <source>
        <dbReference type="ARBA" id="ARBA00023004"/>
    </source>
</evidence>
<dbReference type="InterPro" id="IPR027467">
    <property type="entry name" value="MopterinOxRdtase_cofactor_BS"/>
</dbReference>
<dbReference type="SUPFAM" id="SSF50692">
    <property type="entry name" value="ADC-like"/>
    <property type="match status" value="1"/>
</dbReference>
<accession>A0A7C4AQZ7</accession>
<dbReference type="Pfam" id="PF01568">
    <property type="entry name" value="Molydop_binding"/>
    <property type="match status" value="1"/>
</dbReference>
<evidence type="ECO:0000256" key="4">
    <source>
        <dbReference type="ARBA" id="ARBA00022505"/>
    </source>
</evidence>
<dbReference type="AlphaFoldDB" id="A0A7C4AQZ7"/>
<dbReference type="Gene3D" id="3.40.228.10">
    <property type="entry name" value="Dimethylsulfoxide Reductase, domain 2"/>
    <property type="match status" value="1"/>
</dbReference>
<keyword evidence="6" id="KW-0732">Signal</keyword>
<dbReference type="PROSITE" id="PS00551">
    <property type="entry name" value="MOLYBDOPTERIN_PROK_1"/>
    <property type="match status" value="1"/>
</dbReference>
<dbReference type="Pfam" id="PF00384">
    <property type="entry name" value="Molybdopterin"/>
    <property type="match status" value="1"/>
</dbReference>
<evidence type="ECO:0000256" key="7">
    <source>
        <dbReference type="ARBA" id="ARBA00023002"/>
    </source>
</evidence>
<dbReference type="PROSITE" id="PS51669">
    <property type="entry name" value="4FE4S_MOW_BIS_MGD"/>
    <property type="match status" value="1"/>
</dbReference>
<evidence type="ECO:0000256" key="9">
    <source>
        <dbReference type="ARBA" id="ARBA00023014"/>
    </source>
</evidence>
<comment type="cofactor">
    <cofactor evidence="1">
        <name>Mo-bis(molybdopterin guanine dinucleotide)</name>
        <dbReference type="ChEBI" id="CHEBI:60539"/>
    </cofactor>
</comment>
<dbReference type="CDD" id="cd02778">
    <property type="entry name" value="MopB_CT_Thiosulfate-R-like"/>
    <property type="match status" value="1"/>
</dbReference>
<dbReference type="GO" id="GO:0051539">
    <property type="term" value="F:4 iron, 4 sulfur cluster binding"/>
    <property type="evidence" value="ECO:0007669"/>
    <property type="project" value="UniProtKB-KW"/>
</dbReference>
<keyword evidence="4" id="KW-0500">Molybdenum</keyword>
<protein>
    <submittedName>
        <fullName evidence="11">Molybdopterin oxidoreductase</fullName>
    </submittedName>
</protein>
<evidence type="ECO:0000256" key="2">
    <source>
        <dbReference type="ARBA" id="ARBA00010312"/>
    </source>
</evidence>
<dbReference type="EMBL" id="DTGT01000128">
    <property type="protein sequence ID" value="HGH60461.1"/>
    <property type="molecule type" value="Genomic_DNA"/>
</dbReference>
<keyword evidence="8" id="KW-0408">Iron</keyword>
<comment type="similarity">
    <text evidence="2">Belongs to the prokaryotic molybdopterin-containing oxidoreductase family.</text>
</comment>
<evidence type="ECO:0000256" key="1">
    <source>
        <dbReference type="ARBA" id="ARBA00001942"/>
    </source>
</evidence>
<evidence type="ECO:0000256" key="5">
    <source>
        <dbReference type="ARBA" id="ARBA00022723"/>
    </source>
</evidence>